<dbReference type="Pfam" id="PF02104">
    <property type="entry name" value="SURF1"/>
    <property type="match status" value="1"/>
</dbReference>
<dbReference type="InterPro" id="IPR002994">
    <property type="entry name" value="Surf1/Shy1"/>
</dbReference>
<comment type="subcellular location">
    <subcellularLocation>
        <location evidence="6">Cell membrane</location>
        <topology evidence="6">Multi-pass membrane protein</topology>
    </subcellularLocation>
    <subcellularLocation>
        <location evidence="1">Membrane</location>
    </subcellularLocation>
</comment>
<accession>A0A7D5H402</accession>
<organism evidence="7 8">
    <name type="scientific">Pseudomonas eucalypticola</name>
    <dbReference type="NCBI Taxonomy" id="2599595"/>
    <lineage>
        <taxon>Bacteria</taxon>
        <taxon>Pseudomonadati</taxon>
        <taxon>Pseudomonadota</taxon>
        <taxon>Gammaproteobacteria</taxon>
        <taxon>Pseudomonadales</taxon>
        <taxon>Pseudomonadaceae</taxon>
        <taxon>Pseudomonas</taxon>
    </lineage>
</organism>
<evidence type="ECO:0000313" key="7">
    <source>
        <dbReference type="EMBL" id="QKZ02324.1"/>
    </source>
</evidence>
<dbReference type="RefSeq" id="WP_158153066.1">
    <property type="nucleotide sequence ID" value="NZ_CP056030.1"/>
</dbReference>
<evidence type="ECO:0000256" key="5">
    <source>
        <dbReference type="ARBA" id="ARBA00023136"/>
    </source>
</evidence>
<dbReference type="AlphaFoldDB" id="A0A7D5H402"/>
<protein>
    <recommendedName>
        <fullName evidence="6">SURF1-like protein</fullName>
    </recommendedName>
</protein>
<dbReference type="Proteomes" id="UP000509568">
    <property type="component" value="Chromosome"/>
</dbReference>
<sequence>MQASIARRFRPGLLPTLVVLALLPVLVSLGFWQLGRAEEKRQLLALDAQHRMAQPIPSTQLDGLQAPAFRRIRLHGQFDPDHSLILDNRQREGHVGVELVQPFRDQASGQWLLVNRGWLPWQDRRTPPHFDTPGQALDLVAWVYVPPGATYQLSADPAGQPWPRLVTALDPGALWGELGRQGYGHELRLDPGPAAYQLGWPVVSMGPEKHVGYAVQWFAMSLTLVGLYLYLGLHDKKEKPHGSGHESTRPV</sequence>
<dbReference type="KEGG" id="pez:HWQ56_00335"/>
<dbReference type="CDD" id="cd06662">
    <property type="entry name" value="SURF1"/>
    <property type="match status" value="1"/>
</dbReference>
<reference evidence="7 8" key="1">
    <citation type="submission" date="2020-06" db="EMBL/GenBank/DDBJ databases">
        <title>Pseudomonas eucalypticola sp. nov., an endophyte of Eucalyptus dunnii leaves with biocontrol ability of eucalyptus leaf blight.</title>
        <authorList>
            <person name="Liu Y."/>
            <person name="Song Z."/>
            <person name="Zeng H."/>
            <person name="Lu M."/>
            <person name="Wang X."/>
            <person name="Lian X."/>
            <person name="Zhang Q."/>
        </authorList>
    </citation>
    <scope>NUCLEOTIDE SEQUENCE [LARGE SCALE GENOMIC DNA]</scope>
    <source>
        <strain evidence="7 8">NP-1</strain>
    </source>
</reference>
<keyword evidence="8" id="KW-1185">Reference proteome</keyword>
<keyword evidence="5 6" id="KW-0472">Membrane</keyword>
<keyword evidence="3 6" id="KW-0812">Transmembrane</keyword>
<name>A0A7D5H402_9PSED</name>
<proteinExistence type="inferred from homology"/>
<evidence type="ECO:0000256" key="3">
    <source>
        <dbReference type="ARBA" id="ARBA00022692"/>
    </source>
</evidence>
<dbReference type="GO" id="GO:0005886">
    <property type="term" value="C:plasma membrane"/>
    <property type="evidence" value="ECO:0007669"/>
    <property type="project" value="UniProtKB-SubCell"/>
</dbReference>
<evidence type="ECO:0000256" key="4">
    <source>
        <dbReference type="ARBA" id="ARBA00022989"/>
    </source>
</evidence>
<evidence type="ECO:0000313" key="8">
    <source>
        <dbReference type="Proteomes" id="UP000509568"/>
    </source>
</evidence>
<feature type="transmembrane region" description="Helical" evidence="6">
    <location>
        <begin position="211"/>
        <end position="231"/>
    </location>
</feature>
<gene>
    <name evidence="7" type="ORF">HWQ56_00335</name>
</gene>
<evidence type="ECO:0000256" key="1">
    <source>
        <dbReference type="ARBA" id="ARBA00004370"/>
    </source>
</evidence>
<dbReference type="PROSITE" id="PS50895">
    <property type="entry name" value="SURF1"/>
    <property type="match status" value="1"/>
</dbReference>
<dbReference type="EMBL" id="CP056030">
    <property type="protein sequence ID" value="QKZ02324.1"/>
    <property type="molecule type" value="Genomic_DNA"/>
</dbReference>
<dbReference type="InterPro" id="IPR045214">
    <property type="entry name" value="Surf1/Surf4"/>
</dbReference>
<dbReference type="PANTHER" id="PTHR23427">
    <property type="entry name" value="SURFEIT LOCUS PROTEIN"/>
    <property type="match status" value="1"/>
</dbReference>
<feature type="transmembrane region" description="Helical" evidence="6">
    <location>
        <begin position="12"/>
        <end position="32"/>
    </location>
</feature>
<keyword evidence="6" id="KW-1003">Cell membrane</keyword>
<evidence type="ECO:0000256" key="2">
    <source>
        <dbReference type="ARBA" id="ARBA00007165"/>
    </source>
</evidence>
<keyword evidence="4 6" id="KW-1133">Transmembrane helix</keyword>
<evidence type="ECO:0000256" key="6">
    <source>
        <dbReference type="RuleBase" id="RU363076"/>
    </source>
</evidence>
<dbReference type="PANTHER" id="PTHR23427:SF2">
    <property type="entry name" value="SURFEIT LOCUS PROTEIN 1"/>
    <property type="match status" value="1"/>
</dbReference>
<comment type="similarity">
    <text evidence="2 6">Belongs to the SURF1 family.</text>
</comment>